<sequence>MTAGGDMLSAIVEKKKVERPPGSGVVSALGSVRLVARILVNVSRQLISRIAPPFSFQPPAGPPSWRRRAVMDAVWHGHSQRRGPH</sequence>
<accession>A0AAW1EMT3</accession>
<gene>
    <name evidence="1" type="ORF">VZT92_017898</name>
</gene>
<proteinExistence type="predicted"/>
<dbReference type="EMBL" id="JBCEZU010000156">
    <property type="protein sequence ID" value="KAK9524031.1"/>
    <property type="molecule type" value="Genomic_DNA"/>
</dbReference>
<comment type="caution">
    <text evidence="1">The sequence shown here is derived from an EMBL/GenBank/DDBJ whole genome shotgun (WGS) entry which is preliminary data.</text>
</comment>
<protein>
    <submittedName>
        <fullName evidence="1">Uncharacterized protein</fullName>
    </submittedName>
</protein>
<evidence type="ECO:0000313" key="2">
    <source>
        <dbReference type="Proteomes" id="UP001488805"/>
    </source>
</evidence>
<dbReference type="Proteomes" id="UP001488805">
    <property type="component" value="Unassembled WGS sequence"/>
</dbReference>
<keyword evidence="2" id="KW-1185">Reference proteome</keyword>
<name>A0AAW1EMT3_ZOAVI</name>
<organism evidence="1 2">
    <name type="scientific">Zoarces viviparus</name>
    <name type="common">Viviparous eelpout</name>
    <name type="synonym">Blennius viviparus</name>
    <dbReference type="NCBI Taxonomy" id="48416"/>
    <lineage>
        <taxon>Eukaryota</taxon>
        <taxon>Metazoa</taxon>
        <taxon>Chordata</taxon>
        <taxon>Craniata</taxon>
        <taxon>Vertebrata</taxon>
        <taxon>Euteleostomi</taxon>
        <taxon>Actinopterygii</taxon>
        <taxon>Neopterygii</taxon>
        <taxon>Teleostei</taxon>
        <taxon>Neoteleostei</taxon>
        <taxon>Acanthomorphata</taxon>
        <taxon>Eupercaria</taxon>
        <taxon>Perciformes</taxon>
        <taxon>Cottioidei</taxon>
        <taxon>Zoarcales</taxon>
        <taxon>Zoarcidae</taxon>
        <taxon>Zoarcinae</taxon>
        <taxon>Zoarces</taxon>
    </lineage>
</organism>
<reference evidence="1 2" key="1">
    <citation type="journal article" date="2024" name="Genome Biol. Evol.">
        <title>Chromosome-level genome assembly of the viviparous eelpout Zoarces viviparus.</title>
        <authorList>
            <person name="Fuhrmann N."/>
            <person name="Brasseur M.V."/>
            <person name="Bakowski C.E."/>
            <person name="Podsiadlowski L."/>
            <person name="Prost S."/>
            <person name="Krehenwinkel H."/>
            <person name="Mayer C."/>
        </authorList>
    </citation>
    <scope>NUCLEOTIDE SEQUENCE [LARGE SCALE GENOMIC DNA]</scope>
    <source>
        <strain evidence="1">NO-MEL_2022_Ind0_liver</strain>
    </source>
</reference>
<evidence type="ECO:0000313" key="1">
    <source>
        <dbReference type="EMBL" id="KAK9524031.1"/>
    </source>
</evidence>
<dbReference type="AlphaFoldDB" id="A0AAW1EMT3"/>